<sequence>MLAVRGLIFYKLFQQFFEEQSTSSLALFLKDFQPSDGGPGKRLQSLLWL</sequence>
<proteinExistence type="predicted"/>
<gene>
    <name evidence="1" type="ORF">MKW98_013576</name>
</gene>
<evidence type="ECO:0000313" key="1">
    <source>
        <dbReference type="EMBL" id="KAI3934693.1"/>
    </source>
</evidence>
<dbReference type="AlphaFoldDB" id="A0AAD4XQG9"/>
<dbReference type="EMBL" id="JAJJMB010006426">
    <property type="protein sequence ID" value="KAI3934693.1"/>
    <property type="molecule type" value="Genomic_DNA"/>
</dbReference>
<dbReference type="Proteomes" id="UP001202328">
    <property type="component" value="Unassembled WGS sequence"/>
</dbReference>
<keyword evidence="2" id="KW-1185">Reference proteome</keyword>
<protein>
    <submittedName>
        <fullName evidence="1">Uncharacterized protein</fullName>
    </submittedName>
</protein>
<organism evidence="1 2">
    <name type="scientific">Papaver atlanticum</name>
    <dbReference type="NCBI Taxonomy" id="357466"/>
    <lineage>
        <taxon>Eukaryota</taxon>
        <taxon>Viridiplantae</taxon>
        <taxon>Streptophyta</taxon>
        <taxon>Embryophyta</taxon>
        <taxon>Tracheophyta</taxon>
        <taxon>Spermatophyta</taxon>
        <taxon>Magnoliopsida</taxon>
        <taxon>Ranunculales</taxon>
        <taxon>Papaveraceae</taxon>
        <taxon>Papaveroideae</taxon>
        <taxon>Papaver</taxon>
    </lineage>
</organism>
<reference evidence="1" key="1">
    <citation type="submission" date="2022-04" db="EMBL/GenBank/DDBJ databases">
        <title>A functionally conserved STORR gene fusion in Papaver species that diverged 16.8 million years ago.</title>
        <authorList>
            <person name="Catania T."/>
        </authorList>
    </citation>
    <scope>NUCLEOTIDE SEQUENCE</scope>
    <source>
        <strain evidence="1">S-188037</strain>
    </source>
</reference>
<accession>A0AAD4XQG9</accession>
<evidence type="ECO:0000313" key="2">
    <source>
        <dbReference type="Proteomes" id="UP001202328"/>
    </source>
</evidence>
<comment type="caution">
    <text evidence="1">The sequence shown here is derived from an EMBL/GenBank/DDBJ whole genome shotgun (WGS) entry which is preliminary data.</text>
</comment>
<name>A0AAD4XQG9_9MAGN</name>